<sequence length="168" mass="18763">MSTLRRRVREVCSWMASAFAEFSITSIYSLSSIAVGILLLRFKAESTWFEALSLNAMQGELMIASIAMMGPLAYSVVAEPPIKHKRFFQFFVLLFTLLAVTIYVANKISGDIDAGFMISSSAIALIFSLVLNYFATYVNHSVKKPGDKMRDSTIKNVRAYAEHARGRE</sequence>
<feature type="transmembrane region" description="Helical" evidence="1">
    <location>
        <begin position="90"/>
        <end position="108"/>
    </location>
</feature>
<feature type="transmembrane region" description="Helical" evidence="1">
    <location>
        <begin position="114"/>
        <end position="135"/>
    </location>
</feature>
<proteinExistence type="predicted"/>
<keyword evidence="1" id="KW-0472">Membrane</keyword>
<protein>
    <recommendedName>
        <fullName evidence="4">MARVEL domain-containing protein</fullName>
    </recommendedName>
</protein>
<organism evidence="2 3">
    <name type="scientific">Vreelandella alkaliphila</name>
    <dbReference type="NCBI Taxonomy" id="272774"/>
    <lineage>
        <taxon>Bacteria</taxon>
        <taxon>Pseudomonadati</taxon>
        <taxon>Pseudomonadota</taxon>
        <taxon>Gammaproteobacteria</taxon>
        <taxon>Oceanospirillales</taxon>
        <taxon>Halomonadaceae</taxon>
        <taxon>Vreelandella</taxon>
    </lineage>
</organism>
<evidence type="ECO:0000313" key="2">
    <source>
        <dbReference type="EMBL" id="PAU73294.1"/>
    </source>
</evidence>
<name>A0ABX4HMA8_9GAMM</name>
<reference evidence="2 3" key="1">
    <citation type="submission" date="2017-08" db="EMBL/GenBank/DDBJ databases">
        <title>Halomonas binhaiensis sp. nov., isolated from saline alkaline soil.</title>
        <authorList>
            <person name="Wang D."/>
            <person name="Zhang G."/>
        </authorList>
    </citation>
    <scope>NUCLEOTIDE SEQUENCE [LARGE SCALE GENOMIC DNA]</scope>
    <source>
        <strain evidence="2 3">WN018</strain>
    </source>
</reference>
<accession>A0ABX4HMA8</accession>
<evidence type="ECO:0000256" key="1">
    <source>
        <dbReference type="SAM" id="Phobius"/>
    </source>
</evidence>
<evidence type="ECO:0000313" key="3">
    <source>
        <dbReference type="Proteomes" id="UP000218675"/>
    </source>
</evidence>
<feature type="transmembrane region" description="Helical" evidence="1">
    <location>
        <begin position="12"/>
        <end position="41"/>
    </location>
</feature>
<dbReference type="RefSeq" id="WP_095602420.1">
    <property type="nucleotide sequence ID" value="NZ_NSKA01000001.1"/>
</dbReference>
<dbReference type="Proteomes" id="UP000218675">
    <property type="component" value="Unassembled WGS sequence"/>
</dbReference>
<comment type="caution">
    <text evidence="2">The sequence shown here is derived from an EMBL/GenBank/DDBJ whole genome shotgun (WGS) entry which is preliminary data.</text>
</comment>
<dbReference type="EMBL" id="NSKA01000001">
    <property type="protein sequence ID" value="PAU73294.1"/>
    <property type="molecule type" value="Genomic_DNA"/>
</dbReference>
<gene>
    <name evidence="2" type="ORF">CK497_01445</name>
</gene>
<keyword evidence="1" id="KW-1133">Transmembrane helix</keyword>
<feature type="transmembrane region" description="Helical" evidence="1">
    <location>
        <begin position="61"/>
        <end position="78"/>
    </location>
</feature>
<evidence type="ECO:0008006" key="4">
    <source>
        <dbReference type="Google" id="ProtNLM"/>
    </source>
</evidence>
<keyword evidence="3" id="KW-1185">Reference proteome</keyword>
<keyword evidence="1" id="KW-0812">Transmembrane</keyword>